<dbReference type="KEGG" id="svp:Pan189_33630"/>
<protein>
    <submittedName>
        <fullName evidence="2">Uncharacterized protein</fullName>
    </submittedName>
</protein>
<name>A0A517R565_9PLAN</name>
<dbReference type="Proteomes" id="UP000317318">
    <property type="component" value="Chromosome"/>
</dbReference>
<dbReference type="EMBL" id="CP036268">
    <property type="protein sequence ID" value="QDT38963.1"/>
    <property type="molecule type" value="Genomic_DNA"/>
</dbReference>
<evidence type="ECO:0000313" key="3">
    <source>
        <dbReference type="Proteomes" id="UP000317318"/>
    </source>
</evidence>
<keyword evidence="3" id="KW-1185">Reference proteome</keyword>
<sequence>MTRGAKELSNREFKLIAERNVHLKSDSSSNADAFLEMSDGNRPEKKHE</sequence>
<evidence type="ECO:0000313" key="2">
    <source>
        <dbReference type="EMBL" id="QDT38963.1"/>
    </source>
</evidence>
<evidence type="ECO:0000256" key="1">
    <source>
        <dbReference type="SAM" id="MobiDB-lite"/>
    </source>
</evidence>
<dbReference type="AlphaFoldDB" id="A0A517R565"/>
<organism evidence="2 3">
    <name type="scientific">Stratiformator vulcanicus</name>
    <dbReference type="NCBI Taxonomy" id="2527980"/>
    <lineage>
        <taxon>Bacteria</taxon>
        <taxon>Pseudomonadati</taxon>
        <taxon>Planctomycetota</taxon>
        <taxon>Planctomycetia</taxon>
        <taxon>Planctomycetales</taxon>
        <taxon>Planctomycetaceae</taxon>
        <taxon>Stratiformator</taxon>
    </lineage>
</organism>
<proteinExistence type="predicted"/>
<accession>A0A517R565</accession>
<feature type="compositionally biased region" description="Basic and acidic residues" evidence="1">
    <location>
        <begin position="39"/>
        <end position="48"/>
    </location>
</feature>
<feature type="region of interest" description="Disordered" evidence="1">
    <location>
        <begin position="24"/>
        <end position="48"/>
    </location>
</feature>
<reference evidence="2 3" key="1">
    <citation type="submission" date="2019-02" db="EMBL/GenBank/DDBJ databases">
        <title>Deep-cultivation of Planctomycetes and their phenomic and genomic characterization uncovers novel biology.</title>
        <authorList>
            <person name="Wiegand S."/>
            <person name="Jogler M."/>
            <person name="Boedeker C."/>
            <person name="Pinto D."/>
            <person name="Vollmers J."/>
            <person name="Rivas-Marin E."/>
            <person name="Kohn T."/>
            <person name="Peeters S.H."/>
            <person name="Heuer A."/>
            <person name="Rast P."/>
            <person name="Oberbeckmann S."/>
            <person name="Bunk B."/>
            <person name="Jeske O."/>
            <person name="Meyerdierks A."/>
            <person name="Storesund J.E."/>
            <person name="Kallscheuer N."/>
            <person name="Luecker S."/>
            <person name="Lage O.M."/>
            <person name="Pohl T."/>
            <person name="Merkel B.J."/>
            <person name="Hornburger P."/>
            <person name="Mueller R.-W."/>
            <person name="Bruemmer F."/>
            <person name="Labrenz M."/>
            <person name="Spormann A.M."/>
            <person name="Op den Camp H."/>
            <person name="Overmann J."/>
            <person name="Amann R."/>
            <person name="Jetten M.S.M."/>
            <person name="Mascher T."/>
            <person name="Medema M.H."/>
            <person name="Devos D.P."/>
            <person name="Kaster A.-K."/>
            <person name="Ovreas L."/>
            <person name="Rohde M."/>
            <person name="Galperin M.Y."/>
            <person name="Jogler C."/>
        </authorList>
    </citation>
    <scope>NUCLEOTIDE SEQUENCE [LARGE SCALE GENOMIC DNA]</scope>
    <source>
        <strain evidence="2 3">Pan189</strain>
    </source>
</reference>
<gene>
    <name evidence="2" type="ORF">Pan189_33630</name>
</gene>